<name>A0A3G4ZM68_9VIRU</name>
<protein>
    <submittedName>
        <fullName evidence="2">Uncharacterized protein</fullName>
    </submittedName>
</protein>
<gene>
    <name evidence="2" type="ORF">Terrestrivirus3_206</name>
</gene>
<dbReference type="EMBL" id="MK071981">
    <property type="protein sequence ID" value="AYV75937.1"/>
    <property type="molecule type" value="Genomic_DNA"/>
</dbReference>
<feature type="region of interest" description="Disordered" evidence="1">
    <location>
        <begin position="1"/>
        <end position="38"/>
    </location>
</feature>
<evidence type="ECO:0000313" key="2">
    <source>
        <dbReference type="EMBL" id="AYV75937.1"/>
    </source>
</evidence>
<sequence length="72" mass="8048">MGNSNQKMPADRPMPKIGGMFKPFDPTELEKQKANPNSDGKCYCTLCNYRAAWGNRRYNVGETHPDPSTVNA</sequence>
<proteinExistence type="predicted"/>
<organism evidence="2">
    <name type="scientific">Terrestrivirus sp</name>
    <dbReference type="NCBI Taxonomy" id="2487775"/>
    <lineage>
        <taxon>Viruses</taxon>
        <taxon>Varidnaviria</taxon>
        <taxon>Bamfordvirae</taxon>
        <taxon>Nucleocytoviricota</taxon>
        <taxon>Megaviricetes</taxon>
        <taxon>Imitervirales</taxon>
        <taxon>Mimiviridae</taxon>
        <taxon>Klosneuvirinae</taxon>
    </lineage>
</organism>
<reference evidence="2" key="1">
    <citation type="submission" date="2018-10" db="EMBL/GenBank/DDBJ databases">
        <title>Hidden diversity of soil giant viruses.</title>
        <authorList>
            <person name="Schulz F."/>
            <person name="Alteio L."/>
            <person name="Goudeau D."/>
            <person name="Ryan E.M."/>
            <person name="Malmstrom R.R."/>
            <person name="Blanchard J."/>
            <person name="Woyke T."/>
        </authorList>
    </citation>
    <scope>NUCLEOTIDE SEQUENCE</scope>
    <source>
        <strain evidence="2">TEV1</strain>
    </source>
</reference>
<evidence type="ECO:0000256" key="1">
    <source>
        <dbReference type="SAM" id="MobiDB-lite"/>
    </source>
</evidence>
<accession>A0A3G4ZM68</accession>